<reference evidence="1 2" key="1">
    <citation type="submission" date="2013-02" db="EMBL/GenBank/DDBJ databases">
        <title>The Genome Sequence of Plasmodium inui San Antonio 1.</title>
        <authorList>
            <consortium name="The Broad Institute Genome Sequencing Platform"/>
            <consortium name="The Broad Institute Genome Sequencing Center for Infectious Disease"/>
            <person name="Neafsey D."/>
            <person name="Cheeseman I."/>
            <person name="Volkman S."/>
            <person name="Adams J."/>
            <person name="Walker B."/>
            <person name="Young S.K."/>
            <person name="Zeng Q."/>
            <person name="Gargeya S."/>
            <person name="Fitzgerald M."/>
            <person name="Haas B."/>
            <person name="Abouelleil A."/>
            <person name="Alvarado L."/>
            <person name="Arachchi H.M."/>
            <person name="Berlin A.M."/>
            <person name="Chapman S.B."/>
            <person name="Dewar J."/>
            <person name="Goldberg J."/>
            <person name="Griggs A."/>
            <person name="Gujja S."/>
            <person name="Hansen M."/>
            <person name="Howarth C."/>
            <person name="Imamovic A."/>
            <person name="Larimer J."/>
            <person name="McCowan C."/>
            <person name="Murphy C."/>
            <person name="Neiman D."/>
            <person name="Pearson M."/>
            <person name="Priest M."/>
            <person name="Roberts A."/>
            <person name="Saif S."/>
            <person name="Shea T."/>
            <person name="Sisk P."/>
            <person name="Sykes S."/>
            <person name="Wortman J."/>
            <person name="Nusbaum C."/>
            <person name="Birren B."/>
        </authorList>
    </citation>
    <scope>NUCLEOTIDE SEQUENCE [LARGE SCALE GENOMIC DNA]</scope>
    <source>
        <strain evidence="1 2">San Antonio 1</strain>
    </source>
</reference>
<dbReference type="VEuPathDB" id="PlasmoDB:C922_03297"/>
<dbReference type="Proteomes" id="UP000030640">
    <property type="component" value="Unassembled WGS sequence"/>
</dbReference>
<protein>
    <submittedName>
        <fullName evidence="1">Uncharacterized protein</fullName>
    </submittedName>
</protein>
<accession>W7AM22</accession>
<gene>
    <name evidence="1" type="ORF">C922_03297</name>
</gene>
<dbReference type="EMBL" id="KI965472">
    <property type="protein sequence ID" value="EUD66381.1"/>
    <property type="molecule type" value="Genomic_DNA"/>
</dbReference>
<dbReference type="RefSeq" id="XP_008817111.1">
    <property type="nucleotide sequence ID" value="XM_008818889.1"/>
</dbReference>
<proteinExistence type="predicted"/>
<evidence type="ECO:0000313" key="2">
    <source>
        <dbReference type="Proteomes" id="UP000030640"/>
    </source>
</evidence>
<dbReference type="GeneID" id="20038571"/>
<name>W7AM22_9APIC</name>
<dbReference type="AlphaFoldDB" id="W7AM22"/>
<evidence type="ECO:0000313" key="1">
    <source>
        <dbReference type="EMBL" id="EUD66381.1"/>
    </source>
</evidence>
<organism evidence="1 2">
    <name type="scientific">Plasmodium inui San Antonio 1</name>
    <dbReference type="NCBI Taxonomy" id="1237626"/>
    <lineage>
        <taxon>Eukaryota</taxon>
        <taxon>Sar</taxon>
        <taxon>Alveolata</taxon>
        <taxon>Apicomplexa</taxon>
        <taxon>Aconoidasida</taxon>
        <taxon>Haemosporida</taxon>
        <taxon>Plasmodiidae</taxon>
        <taxon>Plasmodium</taxon>
        <taxon>Plasmodium (Plasmodium)</taxon>
    </lineage>
</organism>
<sequence length="108" mass="12709">MSYARLVNHEPWNYVEYSAANYPRIKTPDDRNDYALTESPYSLNNVIYKKGEDFSKLKNYSCFPFDDNHQRNKNKINPIYVSKTIQKTIIPMCKIKVTGNIQEKTQLP</sequence>
<keyword evidence="2" id="KW-1185">Reference proteome</keyword>